<organism evidence="2 3">
    <name type="scientific">Helicobacter canis</name>
    <dbReference type="NCBI Taxonomy" id="29419"/>
    <lineage>
        <taxon>Bacteria</taxon>
        <taxon>Pseudomonadati</taxon>
        <taxon>Campylobacterota</taxon>
        <taxon>Epsilonproteobacteria</taxon>
        <taxon>Campylobacterales</taxon>
        <taxon>Helicobacteraceae</taxon>
        <taxon>Helicobacter</taxon>
    </lineage>
</organism>
<comment type="caution">
    <text evidence="2">The sequence shown here is derived from an EMBL/GenBank/DDBJ whole genome shotgun (WGS) entry which is preliminary data.</text>
</comment>
<gene>
    <name evidence="2" type="ORF">F4V45_00430</name>
</gene>
<sequence>MKKLLTTLALTGALASSMLAEIESSVDSSKESKGFCQGKHSNTGCFVGVSVGFAPATSRLDFQTNGETFIKQPKKESFSFPIAFDLGYQWYFAQNSGFRFKGYIGYENYSAKDMEVVASGGADRLETELASHALQYGLEARYLYDFIYGGAHTFGASIGVGFEGSSFFNTATMLFGGGEASRSNAYTRATWTSGVGLHYFYHSHHQILLSYLYRGYTDELKTITTEDPFLKVSAFANHTIQLSYAYKF</sequence>
<dbReference type="InterPro" id="IPR036709">
    <property type="entry name" value="Autotransporte_beta_dom_sf"/>
</dbReference>
<dbReference type="InterPro" id="IPR002718">
    <property type="entry name" value="OMP_Helicobacter"/>
</dbReference>
<keyword evidence="1" id="KW-0732">Signal</keyword>
<reference evidence="2 3" key="1">
    <citation type="submission" date="2019-09" db="EMBL/GenBank/DDBJ databases">
        <title>Draft genome sequence of various Type strains from the CCUG.</title>
        <authorList>
            <person name="Pineiro-Iglesias B."/>
            <person name="Tunovic T."/>
            <person name="Unosson C."/>
            <person name="Inganas E."/>
            <person name="Ohlen M."/>
            <person name="Cardew S."/>
            <person name="Jensie-Markopoulos S."/>
            <person name="Salva-Serra F."/>
            <person name="Jaen-Luchoro D."/>
            <person name="Karlsson R."/>
            <person name="Svensson-Stadler L."/>
            <person name="Chun J."/>
            <person name="Moore E."/>
        </authorList>
    </citation>
    <scope>NUCLEOTIDE SEQUENCE [LARGE SCALE GENOMIC DNA]</scope>
    <source>
        <strain evidence="2 3">CCUG 32756T</strain>
    </source>
</reference>
<dbReference type="EMBL" id="VXKE01000001">
    <property type="protein sequence ID" value="KAA8711480.1"/>
    <property type="molecule type" value="Genomic_DNA"/>
</dbReference>
<protein>
    <submittedName>
        <fullName evidence="2">Outer membrane beta-barrel protein</fullName>
    </submittedName>
</protein>
<evidence type="ECO:0000313" key="3">
    <source>
        <dbReference type="Proteomes" id="UP000323707"/>
    </source>
</evidence>
<feature type="chain" id="PRO_5024382215" evidence="1">
    <location>
        <begin position="21"/>
        <end position="248"/>
    </location>
</feature>
<evidence type="ECO:0000313" key="2">
    <source>
        <dbReference type="EMBL" id="KAA8711480.1"/>
    </source>
</evidence>
<feature type="signal peptide" evidence="1">
    <location>
        <begin position="1"/>
        <end position="20"/>
    </location>
</feature>
<proteinExistence type="predicted"/>
<dbReference type="AlphaFoldDB" id="A0A5M9QSW9"/>
<dbReference type="SUPFAM" id="SSF103515">
    <property type="entry name" value="Autotransporter"/>
    <property type="match status" value="1"/>
</dbReference>
<dbReference type="Gene3D" id="2.40.160.20">
    <property type="match status" value="1"/>
</dbReference>
<dbReference type="Proteomes" id="UP000323707">
    <property type="component" value="Unassembled WGS sequence"/>
</dbReference>
<accession>A0A5M9QSW9</accession>
<dbReference type="Pfam" id="PF01856">
    <property type="entry name" value="HP_OMP"/>
    <property type="match status" value="1"/>
</dbReference>
<evidence type="ECO:0000256" key="1">
    <source>
        <dbReference type="SAM" id="SignalP"/>
    </source>
</evidence>
<dbReference type="RefSeq" id="WP_150336569.1">
    <property type="nucleotide sequence ID" value="NZ_JAERIX010000056.1"/>
</dbReference>
<name>A0A5M9QSW9_9HELI</name>